<comment type="catalytic activity">
    <reaction evidence="9 11">
        <text>L-aspartyl-tRNA(Asn) + L-glutamine + ATP + H2O = L-asparaginyl-tRNA(Asn) + L-glutamate + ADP + phosphate + 2 H(+)</text>
        <dbReference type="Rhea" id="RHEA:14513"/>
        <dbReference type="Rhea" id="RHEA-COMP:9674"/>
        <dbReference type="Rhea" id="RHEA-COMP:9677"/>
        <dbReference type="ChEBI" id="CHEBI:15377"/>
        <dbReference type="ChEBI" id="CHEBI:15378"/>
        <dbReference type="ChEBI" id="CHEBI:29985"/>
        <dbReference type="ChEBI" id="CHEBI:30616"/>
        <dbReference type="ChEBI" id="CHEBI:43474"/>
        <dbReference type="ChEBI" id="CHEBI:58359"/>
        <dbReference type="ChEBI" id="CHEBI:78515"/>
        <dbReference type="ChEBI" id="CHEBI:78516"/>
        <dbReference type="ChEBI" id="CHEBI:456216"/>
    </reaction>
</comment>
<evidence type="ECO:0000256" key="7">
    <source>
        <dbReference type="ARBA" id="ARBA00022917"/>
    </source>
</evidence>
<keyword evidence="7 11" id="KW-0648">Protein biosynthesis</keyword>
<dbReference type="InterPro" id="IPR003789">
    <property type="entry name" value="Asn/Gln_tRNA_amidoTrase-B-like"/>
</dbReference>
<evidence type="ECO:0000256" key="10">
    <source>
        <dbReference type="ARBA" id="ARBA00047913"/>
    </source>
</evidence>
<evidence type="ECO:0000256" key="11">
    <source>
        <dbReference type="HAMAP-Rule" id="MF_00121"/>
    </source>
</evidence>
<gene>
    <name evidence="11 13" type="primary">gatB</name>
    <name evidence="13" type="ORF">F5985_13545</name>
</gene>
<dbReference type="GO" id="GO:0016740">
    <property type="term" value="F:transferase activity"/>
    <property type="evidence" value="ECO:0007669"/>
    <property type="project" value="UniProtKB-KW"/>
</dbReference>
<evidence type="ECO:0000256" key="9">
    <source>
        <dbReference type="ARBA" id="ARBA00047380"/>
    </source>
</evidence>
<dbReference type="InterPro" id="IPR014746">
    <property type="entry name" value="Gln_synth/guanido_kin_cat_dom"/>
</dbReference>
<sequence>MSKKQASLLVQGYEVVIGFETHAQLSTHSKIFSRASVAFGAEPNTQACAVDLALPGTLPVMNKGAVERAIQFGLAVGSHVAERSIFARKNYFYPDLPKGYQISQFEIPVVQGGEVSFFLGDEKKSVRLVRAHLEEDAGKSVHGYVAEDYFAEDYVEGPGSDQSGIDFNRAGTPLLEIVTEPDIRSSAEAVAYAKELHKIVTWIGICDGNMQEGSFRCDANVSVRKPGAPLGTRREIKNLNSFKFMQQAIDFEVRWQIDRIEDGYEIEQATVLFDPDTGETRAMRTKEDAADYRYFPDPDLPPLLIERDWVERVRAEMPELPRVQAERFVADYGLPEYDATTLTQSPAMGAYFEQAAKLSGQAKLISNWIMGEISRRLNAGELDIAASPVSAAQLAALVARIADNTISNNAGKQLMDALWAGEAIAGEPQAQVDALIESKGLKQMNDSGALEAIVDEVLAANEKNVAEYRAGKEKAFNALVGQVMKASKGKANPGQVNEVLKARLG</sequence>
<comment type="similarity">
    <text evidence="1 11">Belongs to the GatB/GatE family. GatB subfamily.</text>
</comment>
<dbReference type="HAMAP" id="MF_00121">
    <property type="entry name" value="GatB"/>
    <property type="match status" value="1"/>
</dbReference>
<evidence type="ECO:0000256" key="3">
    <source>
        <dbReference type="ARBA" id="ARBA00016923"/>
    </source>
</evidence>
<dbReference type="SUPFAM" id="SSF55931">
    <property type="entry name" value="Glutamine synthetase/guanido kinase"/>
    <property type="match status" value="1"/>
</dbReference>
<comment type="subunit">
    <text evidence="2 11">Heterotrimer of A, B and C subunits.</text>
</comment>
<dbReference type="FunFam" id="1.10.10.410:FF:000001">
    <property type="entry name" value="Aspartyl/glutamyl-tRNA(Asn/Gln) amidotransferase subunit B"/>
    <property type="match status" value="1"/>
</dbReference>
<dbReference type="GO" id="GO:0006412">
    <property type="term" value="P:translation"/>
    <property type="evidence" value="ECO:0007669"/>
    <property type="project" value="UniProtKB-UniRule"/>
</dbReference>
<protein>
    <recommendedName>
        <fullName evidence="3 11">Aspartyl/glutamyl-tRNA(Asn/Gln) amidotransferase subunit B</fullName>
        <shortName evidence="11">Asp/Glu-ADT subunit B</shortName>
        <ecNumber evidence="11">6.3.5.-</ecNumber>
    </recommendedName>
</protein>
<dbReference type="AlphaFoldDB" id="A0A7C9NHW4"/>
<dbReference type="SUPFAM" id="SSF89095">
    <property type="entry name" value="GatB/YqeY motif"/>
    <property type="match status" value="1"/>
</dbReference>
<dbReference type="SMART" id="SM00845">
    <property type="entry name" value="GatB_Yqey"/>
    <property type="match status" value="1"/>
</dbReference>
<dbReference type="Pfam" id="PF02934">
    <property type="entry name" value="GatB_N"/>
    <property type="match status" value="1"/>
</dbReference>
<dbReference type="Proteomes" id="UP000481947">
    <property type="component" value="Unassembled WGS sequence"/>
</dbReference>
<dbReference type="FunFam" id="1.10.150.380:FF:000001">
    <property type="entry name" value="Aspartyl/glutamyl-tRNA(Asn/Gln) amidotransferase subunit B"/>
    <property type="match status" value="1"/>
</dbReference>
<proteinExistence type="inferred from homology"/>
<keyword evidence="4 11" id="KW-0436">Ligase</keyword>
<dbReference type="InterPro" id="IPR017959">
    <property type="entry name" value="Asn/Gln-tRNA_amidoTrfase_suB/E"/>
</dbReference>
<keyword evidence="13" id="KW-0808">Transferase</keyword>
<dbReference type="Gene3D" id="1.10.150.380">
    <property type="entry name" value="GatB domain, N-terminal subdomain"/>
    <property type="match status" value="1"/>
</dbReference>
<dbReference type="EMBL" id="VYSB01000015">
    <property type="protein sequence ID" value="MYZ53123.1"/>
    <property type="molecule type" value="Genomic_DNA"/>
</dbReference>
<dbReference type="PANTHER" id="PTHR11659:SF0">
    <property type="entry name" value="GLUTAMYL-TRNA(GLN) AMIDOTRANSFERASE SUBUNIT B, MITOCHONDRIAL"/>
    <property type="match status" value="1"/>
</dbReference>
<accession>A0A7C9NHW4</accession>
<evidence type="ECO:0000259" key="12">
    <source>
        <dbReference type="SMART" id="SM00845"/>
    </source>
</evidence>
<keyword evidence="5 11" id="KW-0547">Nucleotide-binding</keyword>
<dbReference type="InterPro" id="IPR042114">
    <property type="entry name" value="GatB_C_1"/>
</dbReference>
<dbReference type="NCBIfam" id="NF004014">
    <property type="entry name" value="PRK05477.1-4"/>
    <property type="match status" value="1"/>
</dbReference>
<dbReference type="NCBIfam" id="NF004012">
    <property type="entry name" value="PRK05477.1-2"/>
    <property type="match status" value="1"/>
</dbReference>
<feature type="domain" description="Asn/Gln amidotransferase" evidence="12">
    <location>
        <begin position="350"/>
        <end position="504"/>
    </location>
</feature>
<evidence type="ECO:0000256" key="6">
    <source>
        <dbReference type="ARBA" id="ARBA00022840"/>
    </source>
</evidence>
<dbReference type="InterPro" id="IPR023168">
    <property type="entry name" value="GatB_Yqey_C_2"/>
</dbReference>
<dbReference type="PANTHER" id="PTHR11659">
    <property type="entry name" value="GLUTAMYL-TRNA GLN AMIDOTRANSFERASE SUBUNIT B MITOCHONDRIAL AND PROKARYOTIC PET112-RELATED"/>
    <property type="match status" value="1"/>
</dbReference>
<comment type="catalytic activity">
    <reaction evidence="10 11">
        <text>L-glutamyl-tRNA(Gln) + L-glutamine + ATP + H2O = L-glutaminyl-tRNA(Gln) + L-glutamate + ADP + phosphate + H(+)</text>
        <dbReference type="Rhea" id="RHEA:17521"/>
        <dbReference type="Rhea" id="RHEA-COMP:9681"/>
        <dbReference type="Rhea" id="RHEA-COMP:9684"/>
        <dbReference type="ChEBI" id="CHEBI:15377"/>
        <dbReference type="ChEBI" id="CHEBI:15378"/>
        <dbReference type="ChEBI" id="CHEBI:29985"/>
        <dbReference type="ChEBI" id="CHEBI:30616"/>
        <dbReference type="ChEBI" id="CHEBI:43474"/>
        <dbReference type="ChEBI" id="CHEBI:58359"/>
        <dbReference type="ChEBI" id="CHEBI:78520"/>
        <dbReference type="ChEBI" id="CHEBI:78521"/>
        <dbReference type="ChEBI" id="CHEBI:456216"/>
    </reaction>
</comment>
<dbReference type="Pfam" id="PF02637">
    <property type="entry name" value="GatB_Yqey"/>
    <property type="match status" value="1"/>
</dbReference>
<name>A0A7C9NHW4_9BURK</name>
<dbReference type="InterPro" id="IPR017958">
    <property type="entry name" value="Gln-tRNA_amidoTrfase_suB_CS"/>
</dbReference>
<dbReference type="NCBIfam" id="TIGR00133">
    <property type="entry name" value="gatB"/>
    <property type="match status" value="1"/>
</dbReference>
<evidence type="ECO:0000256" key="2">
    <source>
        <dbReference type="ARBA" id="ARBA00011123"/>
    </source>
</evidence>
<organism evidence="13 14">
    <name type="scientific">Malikia spinosa</name>
    <dbReference type="NCBI Taxonomy" id="86180"/>
    <lineage>
        <taxon>Bacteria</taxon>
        <taxon>Pseudomonadati</taxon>
        <taxon>Pseudomonadota</taxon>
        <taxon>Betaproteobacteria</taxon>
        <taxon>Burkholderiales</taxon>
        <taxon>Comamonadaceae</taxon>
        <taxon>Malikia</taxon>
    </lineage>
</organism>
<evidence type="ECO:0000256" key="8">
    <source>
        <dbReference type="ARBA" id="ARBA00024799"/>
    </source>
</evidence>
<dbReference type="EC" id="6.3.5.-" evidence="11"/>
<keyword evidence="6 11" id="KW-0067">ATP-binding</keyword>
<dbReference type="GO" id="GO:0070681">
    <property type="term" value="P:glutaminyl-tRNAGln biosynthesis via transamidation"/>
    <property type="evidence" value="ECO:0007669"/>
    <property type="project" value="TreeGrafter"/>
</dbReference>
<dbReference type="Gene3D" id="1.10.10.410">
    <property type="match status" value="1"/>
</dbReference>
<comment type="caution">
    <text evidence="13">The sequence shown here is derived from an EMBL/GenBank/DDBJ whole genome shotgun (WGS) entry which is preliminary data.</text>
</comment>
<comment type="function">
    <text evidence="8 11">Allows the formation of correctly charged Asn-tRNA(Asn) or Gln-tRNA(Gln) through the transamidation of misacylated Asp-tRNA(Asn) or Glu-tRNA(Gln) in organisms which lack either or both of asparaginyl-tRNA or glutaminyl-tRNA synthetases. The reaction takes place in the presence of glutamine and ATP through an activated phospho-Asp-tRNA(Asn) or phospho-Glu-tRNA(Gln).</text>
</comment>
<reference evidence="13 14" key="1">
    <citation type="submission" date="2019-09" db="EMBL/GenBank/DDBJ databases">
        <title>Identification of Malikia spinosa a prominent benzene-, toluene-, and ethylbenzene-degrading bacterium: enrichment, isolation and whole genome sequencing.</title>
        <authorList>
            <person name="Tancsics A."/>
            <person name="Revesz F."/>
            <person name="Kriszt B."/>
        </authorList>
    </citation>
    <scope>NUCLEOTIDE SEQUENCE [LARGE SCALE GENOMIC DNA]</scope>
    <source>
        <strain evidence="13 14">AB6</strain>
    </source>
</reference>
<evidence type="ECO:0000256" key="5">
    <source>
        <dbReference type="ARBA" id="ARBA00022741"/>
    </source>
</evidence>
<evidence type="ECO:0000256" key="1">
    <source>
        <dbReference type="ARBA" id="ARBA00005306"/>
    </source>
</evidence>
<dbReference type="GO" id="GO:0005524">
    <property type="term" value="F:ATP binding"/>
    <property type="evidence" value="ECO:0007669"/>
    <property type="project" value="UniProtKB-KW"/>
</dbReference>
<dbReference type="InterPro" id="IPR004413">
    <property type="entry name" value="GatB"/>
</dbReference>
<dbReference type="InterPro" id="IPR018027">
    <property type="entry name" value="Asn/Gln_amidotransferase"/>
</dbReference>
<evidence type="ECO:0000313" key="13">
    <source>
        <dbReference type="EMBL" id="MYZ53123.1"/>
    </source>
</evidence>
<dbReference type="PROSITE" id="PS01234">
    <property type="entry name" value="GATB"/>
    <property type="match status" value="1"/>
</dbReference>
<evidence type="ECO:0000313" key="14">
    <source>
        <dbReference type="Proteomes" id="UP000481947"/>
    </source>
</evidence>
<dbReference type="InterPro" id="IPR006075">
    <property type="entry name" value="Asn/Gln-tRNA_Trfase_suB/E_cat"/>
</dbReference>
<evidence type="ECO:0000256" key="4">
    <source>
        <dbReference type="ARBA" id="ARBA00022598"/>
    </source>
</evidence>
<dbReference type="GO" id="GO:0050567">
    <property type="term" value="F:glutaminyl-tRNA synthase (glutamine-hydrolyzing) activity"/>
    <property type="evidence" value="ECO:0007669"/>
    <property type="project" value="UniProtKB-UniRule"/>
</dbReference>
<dbReference type="RefSeq" id="WP_161125792.1">
    <property type="nucleotide sequence ID" value="NZ_VYSB01000015.1"/>
</dbReference>